<sequence length="225" mass="26531">MTKVFEHREAVKLRKNGKSYSEIKEVVRVSKSSLSLWLKEIHLTESQIKRLKGKKERAIERFRETMRLKRENRLSEYYGNQKKRWIPLSKRELFIAGLFLYWGEGNKASWNTISISNTDPTMLKFSLMWMTRSLKIPKNSIKISLQLYSDMNIEETVSYWDRILGLQRRQFTKPYIKKTKREGVDQKGFGHGTCNLVVQGTVLKENVLMAIKAIADYYSKPKRNS</sequence>
<dbReference type="Proteomes" id="UP000176198">
    <property type="component" value="Unassembled WGS sequence"/>
</dbReference>
<accession>A0A1F7WHJ3</accession>
<organism evidence="1 2">
    <name type="scientific">Candidatus Woesebacteria bacterium GWA1_41_8</name>
    <dbReference type="NCBI Taxonomy" id="1802471"/>
    <lineage>
        <taxon>Bacteria</taxon>
        <taxon>Candidatus Woeseibacteriota</taxon>
    </lineage>
</organism>
<dbReference type="STRING" id="1802471.A2115_01975"/>
<comment type="caution">
    <text evidence="1">The sequence shown here is derived from an EMBL/GenBank/DDBJ whole genome shotgun (WGS) entry which is preliminary data.</text>
</comment>
<proteinExistence type="predicted"/>
<reference evidence="1 2" key="1">
    <citation type="journal article" date="2016" name="Nat. Commun.">
        <title>Thousands of microbial genomes shed light on interconnected biogeochemical processes in an aquifer system.</title>
        <authorList>
            <person name="Anantharaman K."/>
            <person name="Brown C.T."/>
            <person name="Hug L.A."/>
            <person name="Sharon I."/>
            <person name="Castelle C.J."/>
            <person name="Probst A.J."/>
            <person name="Thomas B.C."/>
            <person name="Singh A."/>
            <person name="Wilkins M.J."/>
            <person name="Karaoz U."/>
            <person name="Brodie E.L."/>
            <person name="Williams K.H."/>
            <person name="Hubbard S.S."/>
            <person name="Banfield J.F."/>
        </authorList>
    </citation>
    <scope>NUCLEOTIDE SEQUENCE [LARGE SCALE GENOMIC DNA]</scope>
</reference>
<evidence type="ECO:0000313" key="1">
    <source>
        <dbReference type="EMBL" id="OGM02250.1"/>
    </source>
</evidence>
<gene>
    <name evidence="1" type="ORF">A2115_01975</name>
</gene>
<name>A0A1F7WHJ3_9BACT</name>
<protein>
    <recommendedName>
        <fullName evidence="3">HTH psq-type domain-containing protein</fullName>
    </recommendedName>
</protein>
<dbReference type="EMBL" id="MGFJ01000027">
    <property type="protein sequence ID" value="OGM02250.1"/>
    <property type="molecule type" value="Genomic_DNA"/>
</dbReference>
<dbReference type="AlphaFoldDB" id="A0A1F7WHJ3"/>
<evidence type="ECO:0008006" key="3">
    <source>
        <dbReference type="Google" id="ProtNLM"/>
    </source>
</evidence>
<evidence type="ECO:0000313" key="2">
    <source>
        <dbReference type="Proteomes" id="UP000176198"/>
    </source>
</evidence>